<dbReference type="GO" id="GO:0006633">
    <property type="term" value="P:fatty acid biosynthetic process"/>
    <property type="evidence" value="ECO:0007669"/>
    <property type="project" value="InterPro"/>
</dbReference>
<evidence type="ECO:0000259" key="9">
    <source>
        <dbReference type="PROSITE" id="PS52019"/>
    </source>
</evidence>
<dbReference type="InterPro" id="IPR036736">
    <property type="entry name" value="ACP-like_sf"/>
</dbReference>
<name>A0A0U1LVC6_TALIS</name>
<evidence type="ECO:0000313" key="11">
    <source>
        <dbReference type="Proteomes" id="UP000054383"/>
    </source>
</evidence>
<dbReference type="InterPro" id="IPR032821">
    <property type="entry name" value="PKS_assoc"/>
</dbReference>
<evidence type="ECO:0000256" key="5">
    <source>
        <dbReference type="ARBA" id="ARBA00023268"/>
    </source>
</evidence>
<dbReference type="InterPro" id="IPR020806">
    <property type="entry name" value="PKS_PP-bd"/>
</dbReference>
<dbReference type="SUPFAM" id="SSF53335">
    <property type="entry name" value="S-adenosyl-L-methionine-dependent methyltransferases"/>
    <property type="match status" value="1"/>
</dbReference>
<dbReference type="InterPro" id="IPR014043">
    <property type="entry name" value="Acyl_transferase_dom"/>
</dbReference>
<dbReference type="OrthoDB" id="329835at2759"/>
<keyword evidence="5" id="KW-0511">Multifunctional enzyme</keyword>
<dbReference type="GO" id="GO:0004315">
    <property type="term" value="F:3-oxoacyl-[acyl-carrier-protein] synthase activity"/>
    <property type="evidence" value="ECO:0007669"/>
    <property type="project" value="InterPro"/>
</dbReference>
<dbReference type="InterPro" id="IPR036291">
    <property type="entry name" value="NAD(P)-bd_dom_sf"/>
</dbReference>
<dbReference type="InterPro" id="IPR016036">
    <property type="entry name" value="Malonyl_transacylase_ACP-bd"/>
</dbReference>
<dbReference type="SMART" id="SM00825">
    <property type="entry name" value="PKS_KS"/>
    <property type="match status" value="1"/>
</dbReference>
<dbReference type="SUPFAM" id="SSF55048">
    <property type="entry name" value="Probable ACP-binding domain of malonyl-CoA ACP transacylase"/>
    <property type="match status" value="1"/>
</dbReference>
<dbReference type="InterPro" id="IPR018201">
    <property type="entry name" value="Ketoacyl_synth_AS"/>
</dbReference>
<dbReference type="GO" id="GO:0032259">
    <property type="term" value="P:methylation"/>
    <property type="evidence" value="ECO:0007669"/>
    <property type="project" value="UniProtKB-KW"/>
</dbReference>
<dbReference type="SMART" id="SM00822">
    <property type="entry name" value="PKS_KR"/>
    <property type="match status" value="1"/>
</dbReference>
<dbReference type="SUPFAM" id="SSF53901">
    <property type="entry name" value="Thiolase-like"/>
    <property type="match status" value="1"/>
</dbReference>
<dbReference type="InterPro" id="IPR016035">
    <property type="entry name" value="Acyl_Trfase/lysoPLipase"/>
</dbReference>
<dbReference type="Pfam" id="PF00109">
    <property type="entry name" value="ketoacyl-synt"/>
    <property type="match status" value="1"/>
</dbReference>
<dbReference type="PANTHER" id="PTHR43775:SF48">
    <property type="entry name" value="HIGHLY REDUCING POLYKETIDE SYNTHASE SDGA"/>
    <property type="match status" value="1"/>
</dbReference>
<dbReference type="FunFam" id="3.40.47.10:FF:000019">
    <property type="entry name" value="Polyketide synthase type I"/>
    <property type="match status" value="1"/>
</dbReference>
<dbReference type="InterPro" id="IPR050091">
    <property type="entry name" value="PKS_NRPS_Biosynth_Enz"/>
</dbReference>
<dbReference type="InterPro" id="IPR049552">
    <property type="entry name" value="PKS_DH_N"/>
</dbReference>
<evidence type="ECO:0000259" key="8">
    <source>
        <dbReference type="PROSITE" id="PS52004"/>
    </source>
</evidence>
<dbReference type="InterPro" id="IPR049551">
    <property type="entry name" value="PKS_DH_C"/>
</dbReference>
<feature type="active site" description="Proton acceptor; for dehydratase activity" evidence="6">
    <location>
        <position position="976"/>
    </location>
</feature>
<dbReference type="InterPro" id="IPR020841">
    <property type="entry name" value="PKS_Beta-ketoAc_synthase_dom"/>
</dbReference>
<dbReference type="InterPro" id="IPR049900">
    <property type="entry name" value="PKS_mFAS_DH"/>
</dbReference>
<dbReference type="SUPFAM" id="SSF52151">
    <property type="entry name" value="FabD/lysophospholipase-like"/>
    <property type="match status" value="1"/>
</dbReference>
<dbReference type="Gene3D" id="3.40.47.10">
    <property type="match status" value="1"/>
</dbReference>
<dbReference type="GO" id="GO:0044550">
    <property type="term" value="P:secondary metabolite biosynthetic process"/>
    <property type="evidence" value="ECO:0007669"/>
    <property type="project" value="TreeGrafter"/>
</dbReference>
<dbReference type="PROSITE" id="PS00606">
    <property type="entry name" value="KS3_1"/>
    <property type="match status" value="1"/>
</dbReference>
<evidence type="ECO:0000259" key="7">
    <source>
        <dbReference type="PROSITE" id="PS50075"/>
    </source>
</evidence>
<keyword evidence="11" id="KW-1185">Reference proteome</keyword>
<gene>
    <name evidence="10" type="ORF">PISL3812_03537</name>
</gene>
<feature type="region of interest" description="N-terminal hotdog fold" evidence="6">
    <location>
        <begin position="944"/>
        <end position="1076"/>
    </location>
</feature>
<sequence length="2486" mass="272889">MTSEAPAVAIIGSACRFAGASSSPSRLWQLLRRPRDVASCIPADRFSIDAFYHPDPSNPGTTNAREAYFLDDNVRAFDASFFNISPNEASAIDPQQRLLLETVYESLDTAGLRLDQLHGSDTAVYCGSMSNDYVSITNSDMDAMPQYCAPGTASSMTANRISYFFDWHGPSVCIDTACSSSLVAMNSAVEALRNGECSLAITAASSLILSPHMFVAESKLHMLSPTSRCHMWDDRADGYARGEGVACIVLKRLSDALRDGDPIECVVRGIGINSDGRGKGLTVPNSKAQQQLIRSTYLRAGLDPTCAEDRCQFFEAHGTGTPAGDPEEAAAIYNAFFQDPSKGRRNDSSNVIHVGSIKTVIGHTEAAAGLAGIIKASLCLQHAIIPPNLHFHRLNPNIQPFSTRLIVPIKELPWPPLSPGTRRRVSINSFGLGGTNAHVILESFDHNDSPPKGLARNSREKLPVILPFIFTAASPSSFVAVLGQYKQYLEQNPDIDLLDLAASLIAKKTQLKYQAIFTAVSIRDLVNKLQEQLNQSDTISLDIVNPIKRQTPKRTLGVFTGQGAQWPQMCLDLISTSVDAFSWLQVMQKSLDELPPEYRPDFSMIEELSAPDSSSRLNEAIISLPIRTAVQIIQVNILRTLGITFDVVVGHSSGEIAAAYAAGILTSSDAIRIAYLRGFVVNQHKSAGGMLAVDLSWEQAKEICTNEFLGKIEVAACNSPYNITLSGDLDALEELKWLLESLGQSPQLLRVDTAYHSHHMLPCAEPYCRALNECGIQITQTSTKWFSSVLNGDCIDWDAQSQSLRSEYWKDNMVRPVMFSQALSTALTVCPEVDAIFEIGPHPALKGPSLQILSNLERESNLPYISLAERKRSSIESLSMAVGLSVAHLGVNATNLAKYIAIFDQSRDFKFIRNLPSYPFDHTQSYWAGSRLVGELLHRSLPPNALLGNMTPKACQDEWSWRNFLSVHHLPWLVGHCIDSRIVFPAAGYISMVVEAAVIVAGTDVSLCCIEIEEFNIDHAIIIPANNTDNVETLFQLKGAYCADDLFSGSFNCLANFGGKMQSCASGRVTITFGNPDPDLLPLRVEAEQDLRTVDVEDFYSSLSRLGLNYSGPFQALMGLSRKMDVSSGIIKNADGSNDGPSLRLHPANLDAGLHGLCAALSAPGDGQQSPLAVPVGIDRITVNPLLWGLENANHLSFDSYITKSSPAMTTGDVHIFDQDGHGLFSIENVKLCPILDTSPTDNDLTFSSMVWGPLVPNSLLVQRTAPNSNIDWRDVERVALLYIRDAHKQLLTDGEEDPTPQGSCILAWMGHVIASVRGGQNKAIKHEWLNDSLPSLLGSISSDCPQVELQTIQNIGQNLVPFLHGESISTASIQNSSFLGELYNESEYIKSLLKRLSGLVAQIVFRFPSMKILEIGARNASTTCSILGQIGRAYHSYTCTDSIDDHFKSILSRIDMQDDRLIFSTFDVELDPLAQGFEHHFYDLIIDPGCRLQTLQSQDALSNIRKILKPGGFLVSSILDDSDSLCAPLIFGACASDVWWSSRTLKGNAESSFQMRDIWEDILLQTGFTGVETLAPSEEDGWGLSVTVSRAADDRILLRKDPLSSTRVLNHSLVLVGGSSNYTTHLVSSLFDLLTPYFPSIVHSKCIEELDIQDSRNTVFMLLEDMDKAVFYDISEQRLLRLQHVLNVASTLLWVSPAHDTKDPFIGMSKGFLRSVAFEYPSSKIQHLCVKSVQSDTATQLAQILMRLLYADPQNDYRLPDRVDNYELELLLTGNGHIMVPRMQWSDSLNQRHLSGRYAVKPLQVDIQSAVQVIGPERMNDGKFQYHFDRVLEHDCLHGQTNQCSVTIQAEYSALQRLPVNGNNFFHVIVGRNTANGEQVVALSEQHASVVMVPLSRCHRPLDDEPTHLKPALVKYVTSALLALHIVTMAPPGTTILVCESHNAGEELQAALSYFSQDNGTRVFLSTSRSSIKGDPNTIFFHEKSSIRQVSRLLPGNISLVLDMSENNVFSSHIKAALPQNAMYLDMGDICQSPSAFRGDLDEQLMKTFERAVEFSKDQVGTGKTVNSVPAHHLPDISFKNKAQLDIVDWTHTTNVPVPVRTASSLIALSAHKSYLLVGMTGNLGRSLAEWMIDHGARIIVLASRSPRVNSWWITKMSKVGARILYMAMDVGNRDSVVNVHHAIREQQLPPVGGVVNGAMILNDSLFGNMNIKTIESTFKPKVQGSLFLDELYRDPKELDFFILVGSLTGPIGNPGQTAYGAAATFMSSLVRQRREQFNLPGSVIHPGAIIGLGYLENVDRGFLKSLTDRMGPTHLSERDFHELFAEGILAGRPGSGRDPEVIAGFRQINPKDYPDALCYAVPKLWPFINYNAQSSATEEGFVASNTSSIKVQLEQATSNEQVLDIISTGLITKLRAKLGLSPDQGNICQETQLAELGVDSLIALDLRSWFNKEIGVDVSILEILSGVSIGDLVHSAALRRSEDD</sequence>
<protein>
    <submittedName>
        <fullName evidence="10">Lovastatin nonaketide synthase</fullName>
    </submittedName>
</protein>
<dbReference type="SUPFAM" id="SSF47336">
    <property type="entry name" value="ACP-like"/>
    <property type="match status" value="1"/>
</dbReference>
<dbReference type="GO" id="GO:0004312">
    <property type="term" value="F:fatty acid synthase activity"/>
    <property type="evidence" value="ECO:0007669"/>
    <property type="project" value="TreeGrafter"/>
</dbReference>
<dbReference type="Pfam" id="PF21089">
    <property type="entry name" value="PKS_DH_N"/>
    <property type="match status" value="1"/>
</dbReference>
<dbReference type="InterPro" id="IPR014031">
    <property type="entry name" value="Ketoacyl_synth_C"/>
</dbReference>
<feature type="active site" description="Proton donor; for dehydratase activity" evidence="6">
    <location>
        <position position="1151"/>
    </location>
</feature>
<dbReference type="Pfam" id="PF08659">
    <property type="entry name" value="KR"/>
    <property type="match status" value="1"/>
</dbReference>
<keyword evidence="2" id="KW-0597">Phosphoprotein</keyword>
<dbReference type="Pfam" id="PF14765">
    <property type="entry name" value="PS-DH"/>
    <property type="match status" value="1"/>
</dbReference>
<dbReference type="InterPro" id="IPR042104">
    <property type="entry name" value="PKS_dehydratase_sf"/>
</dbReference>
<dbReference type="PANTHER" id="PTHR43775">
    <property type="entry name" value="FATTY ACID SYNTHASE"/>
    <property type="match status" value="1"/>
</dbReference>
<dbReference type="InterPro" id="IPR001227">
    <property type="entry name" value="Ac_transferase_dom_sf"/>
</dbReference>
<dbReference type="Gene3D" id="3.40.50.720">
    <property type="entry name" value="NAD(P)-binding Rossmann-like Domain"/>
    <property type="match status" value="1"/>
</dbReference>
<dbReference type="InterPro" id="IPR013968">
    <property type="entry name" value="PKS_KR"/>
</dbReference>
<feature type="domain" description="Carrier" evidence="7">
    <location>
        <begin position="2406"/>
        <end position="2482"/>
    </location>
</feature>
<dbReference type="Gene3D" id="3.10.129.110">
    <property type="entry name" value="Polyketide synthase dehydratase"/>
    <property type="match status" value="1"/>
</dbReference>
<dbReference type="CDD" id="cd00833">
    <property type="entry name" value="PKS"/>
    <property type="match status" value="1"/>
</dbReference>
<evidence type="ECO:0000256" key="4">
    <source>
        <dbReference type="ARBA" id="ARBA00022679"/>
    </source>
</evidence>
<dbReference type="InterPro" id="IPR009081">
    <property type="entry name" value="PP-bd_ACP"/>
</dbReference>
<organism evidence="10 11">
    <name type="scientific">Talaromyces islandicus</name>
    <name type="common">Penicillium islandicum</name>
    <dbReference type="NCBI Taxonomy" id="28573"/>
    <lineage>
        <taxon>Eukaryota</taxon>
        <taxon>Fungi</taxon>
        <taxon>Dikarya</taxon>
        <taxon>Ascomycota</taxon>
        <taxon>Pezizomycotina</taxon>
        <taxon>Eurotiomycetes</taxon>
        <taxon>Eurotiomycetidae</taxon>
        <taxon>Eurotiales</taxon>
        <taxon>Trichocomaceae</taxon>
        <taxon>Talaromyces</taxon>
        <taxon>Talaromyces sect. Islandici</taxon>
    </lineage>
</organism>
<dbReference type="Pfam" id="PF16197">
    <property type="entry name" value="KAsynt_C_assoc"/>
    <property type="match status" value="1"/>
</dbReference>
<keyword evidence="3" id="KW-0489">Methyltransferase</keyword>
<keyword evidence="4" id="KW-0808">Transferase</keyword>
<dbReference type="OMA" id="RDYHSYT"/>
<feature type="domain" description="PKS/mFAS DH" evidence="9">
    <location>
        <begin position="944"/>
        <end position="1241"/>
    </location>
</feature>
<dbReference type="Pfam" id="PF02801">
    <property type="entry name" value="Ketoacyl-synt_C"/>
    <property type="match status" value="1"/>
</dbReference>
<dbReference type="STRING" id="28573.A0A0U1LVC6"/>
<feature type="region of interest" description="C-terminal hotdog fold" evidence="6">
    <location>
        <begin position="1091"/>
        <end position="1241"/>
    </location>
</feature>
<proteinExistence type="predicted"/>
<evidence type="ECO:0000256" key="1">
    <source>
        <dbReference type="ARBA" id="ARBA00022450"/>
    </source>
</evidence>
<dbReference type="PROSITE" id="PS50075">
    <property type="entry name" value="CARRIER"/>
    <property type="match status" value="1"/>
</dbReference>
<dbReference type="SUPFAM" id="SSF51735">
    <property type="entry name" value="NAD(P)-binding Rossmann-fold domains"/>
    <property type="match status" value="1"/>
</dbReference>
<evidence type="ECO:0000256" key="3">
    <source>
        <dbReference type="ARBA" id="ARBA00022603"/>
    </source>
</evidence>
<dbReference type="InterPro" id="IPR029063">
    <property type="entry name" value="SAM-dependent_MTases_sf"/>
</dbReference>
<dbReference type="InterPro" id="IPR006162">
    <property type="entry name" value="Ppantetheine_attach_site"/>
</dbReference>
<dbReference type="EMBL" id="CVMT01000002">
    <property type="protein sequence ID" value="CRG86530.1"/>
    <property type="molecule type" value="Genomic_DNA"/>
</dbReference>
<dbReference type="PROSITE" id="PS52004">
    <property type="entry name" value="KS3_2"/>
    <property type="match status" value="1"/>
</dbReference>
<reference evidence="10 11" key="1">
    <citation type="submission" date="2015-04" db="EMBL/GenBank/DDBJ databases">
        <authorList>
            <person name="Syromyatnikov M.Y."/>
            <person name="Popov V.N."/>
        </authorList>
    </citation>
    <scope>NUCLEOTIDE SEQUENCE [LARGE SCALE GENOMIC DNA]</scope>
    <source>
        <strain evidence="10">WF-38-12</strain>
    </source>
</reference>
<dbReference type="PROSITE" id="PS52019">
    <property type="entry name" value="PKS_MFAS_DH"/>
    <property type="match status" value="1"/>
</dbReference>
<dbReference type="Proteomes" id="UP000054383">
    <property type="component" value="Unassembled WGS sequence"/>
</dbReference>
<dbReference type="Gene3D" id="3.40.366.10">
    <property type="entry name" value="Malonyl-Coenzyme A Acyl Carrier Protein, domain 2"/>
    <property type="match status" value="1"/>
</dbReference>
<evidence type="ECO:0000256" key="6">
    <source>
        <dbReference type="PROSITE-ProRule" id="PRU01363"/>
    </source>
</evidence>
<evidence type="ECO:0000256" key="2">
    <source>
        <dbReference type="ARBA" id="ARBA00022553"/>
    </source>
</evidence>
<dbReference type="GO" id="GO:0008168">
    <property type="term" value="F:methyltransferase activity"/>
    <property type="evidence" value="ECO:0007669"/>
    <property type="project" value="UniProtKB-KW"/>
</dbReference>
<dbReference type="Gene3D" id="3.40.50.150">
    <property type="entry name" value="Vaccinia Virus protein VP39"/>
    <property type="match status" value="1"/>
</dbReference>
<dbReference type="InterPro" id="IPR016039">
    <property type="entry name" value="Thiolase-like"/>
</dbReference>
<accession>A0A0U1LVC6</accession>
<dbReference type="InterPro" id="IPR057326">
    <property type="entry name" value="KR_dom"/>
</dbReference>
<dbReference type="InterPro" id="IPR014030">
    <property type="entry name" value="Ketoacyl_synth_N"/>
</dbReference>
<evidence type="ECO:0000313" key="10">
    <source>
        <dbReference type="EMBL" id="CRG86530.1"/>
    </source>
</evidence>
<keyword evidence="1" id="KW-0596">Phosphopantetheine</keyword>
<dbReference type="Pfam" id="PF00698">
    <property type="entry name" value="Acyl_transf_1"/>
    <property type="match status" value="1"/>
</dbReference>
<dbReference type="InterPro" id="IPR020807">
    <property type="entry name" value="PKS_DH"/>
</dbReference>
<dbReference type="Gene3D" id="1.10.1200.10">
    <property type="entry name" value="ACP-like"/>
    <property type="match status" value="1"/>
</dbReference>
<feature type="domain" description="Ketosynthase family 3 (KS3)" evidence="8">
    <location>
        <begin position="5"/>
        <end position="443"/>
    </location>
</feature>
<dbReference type="Pfam" id="PF23297">
    <property type="entry name" value="ACP_SdgA_C"/>
    <property type="match status" value="1"/>
</dbReference>
<dbReference type="PROSITE" id="PS00012">
    <property type="entry name" value="PHOSPHOPANTETHEINE"/>
    <property type="match status" value="1"/>
</dbReference>
<dbReference type="GO" id="GO:0031177">
    <property type="term" value="F:phosphopantetheine binding"/>
    <property type="evidence" value="ECO:0007669"/>
    <property type="project" value="InterPro"/>
</dbReference>
<dbReference type="SMART" id="SM00827">
    <property type="entry name" value="PKS_AT"/>
    <property type="match status" value="1"/>
</dbReference>
<dbReference type="SMART" id="SM00826">
    <property type="entry name" value="PKS_DH"/>
    <property type="match status" value="1"/>
</dbReference>
<dbReference type="SMART" id="SM00823">
    <property type="entry name" value="PKS_PP"/>
    <property type="match status" value="1"/>
</dbReference>